<dbReference type="EMBL" id="UGPY01000001">
    <property type="protein sequence ID" value="STY96397.1"/>
    <property type="molecule type" value="Genomic_DNA"/>
</dbReference>
<sequence length="197" mass="22247">MSTNDPIIATNGANEETMAYTSPMATVTSTVPSWARWWRQVAFIPSLHNRWLTPTAQQQLNQAITEAEQGHRGEVVLVIENHLPISSARLQNSRDRAIEVFGNYRVWDTQDNTGVLVYLNICERCLEIVADRGINSHVMPTMWQAMCDKAIEGIKANHPVESLMALLADVGQLLHQYYQLENDPNGNEIADKMIFIK</sequence>
<gene>
    <name evidence="2" type="ORF">NCTC10465_00146</name>
</gene>
<proteinExistence type="predicted"/>
<dbReference type="Pfam" id="PF04536">
    <property type="entry name" value="TPM_phosphatase"/>
    <property type="match status" value="1"/>
</dbReference>
<name>A0A378QB14_FAUOS</name>
<keyword evidence="3" id="KW-1185">Reference proteome</keyword>
<dbReference type="Proteomes" id="UP000255230">
    <property type="component" value="Unassembled WGS sequence"/>
</dbReference>
<evidence type="ECO:0000259" key="1">
    <source>
        <dbReference type="Pfam" id="PF04536"/>
    </source>
</evidence>
<evidence type="ECO:0000313" key="3">
    <source>
        <dbReference type="Proteomes" id="UP000255230"/>
    </source>
</evidence>
<evidence type="ECO:0000313" key="2">
    <source>
        <dbReference type="EMBL" id="STY96397.1"/>
    </source>
</evidence>
<dbReference type="InterPro" id="IPR007621">
    <property type="entry name" value="TPM_dom"/>
</dbReference>
<protein>
    <submittedName>
        <fullName evidence="2">Domain of uncharacterized function (DUF477)</fullName>
    </submittedName>
</protein>
<dbReference type="RefSeq" id="WP_406946751.1">
    <property type="nucleotide sequence ID" value="NZ_CBCRZU010000004.1"/>
</dbReference>
<dbReference type="PANTHER" id="PTHR30373:SF8">
    <property type="entry name" value="BLL7265 PROTEIN"/>
    <property type="match status" value="1"/>
</dbReference>
<accession>A0A378QB14</accession>
<reference evidence="2 3" key="1">
    <citation type="submission" date="2018-06" db="EMBL/GenBank/DDBJ databases">
        <authorList>
            <consortium name="Pathogen Informatics"/>
            <person name="Doyle S."/>
        </authorList>
    </citation>
    <scope>NUCLEOTIDE SEQUENCE [LARGE SCALE GENOMIC DNA]</scope>
    <source>
        <strain evidence="2 3">NCTC10465</strain>
    </source>
</reference>
<dbReference type="Gene3D" id="3.10.310.50">
    <property type="match status" value="1"/>
</dbReference>
<feature type="domain" description="TPM" evidence="1">
    <location>
        <begin position="52"/>
        <end position="151"/>
    </location>
</feature>
<dbReference type="GeneID" id="35778670"/>
<dbReference type="AlphaFoldDB" id="A0A378QB14"/>
<dbReference type="PANTHER" id="PTHR30373">
    <property type="entry name" value="UPF0603 PROTEIN YGCG"/>
    <property type="match status" value="1"/>
</dbReference>
<organism evidence="2 3">
    <name type="scientific">Faucicola osloensis</name>
    <name type="common">Moraxella osloensis</name>
    <dbReference type="NCBI Taxonomy" id="34062"/>
    <lineage>
        <taxon>Bacteria</taxon>
        <taxon>Pseudomonadati</taxon>
        <taxon>Pseudomonadota</taxon>
        <taxon>Gammaproteobacteria</taxon>
        <taxon>Moraxellales</taxon>
        <taxon>Moraxellaceae</taxon>
        <taxon>Faucicola</taxon>
    </lineage>
</organism>